<evidence type="ECO:0000313" key="4">
    <source>
        <dbReference type="WBParaSite" id="SCUD_0002163201-mRNA-1"/>
    </source>
</evidence>
<dbReference type="WBParaSite" id="SCUD_0002163201-mRNA-1">
    <property type="protein sequence ID" value="SCUD_0002163201-mRNA-1"/>
    <property type="gene ID" value="SCUD_0002163201"/>
</dbReference>
<reference evidence="2 3" key="2">
    <citation type="submission" date="2018-11" db="EMBL/GenBank/DDBJ databases">
        <authorList>
            <consortium name="Pathogen Informatics"/>
        </authorList>
    </citation>
    <scope>NUCLEOTIDE SEQUENCE [LARGE SCALE GENOMIC DNA]</scope>
    <source>
        <strain evidence="2">Dakar</strain>
        <strain evidence="3">Dakar, Senegal</strain>
    </source>
</reference>
<dbReference type="AlphaFoldDB" id="A0A183L2S5"/>
<sequence length="52" mass="5845">MTHPLVLAARRQSTSVNRGGSISASGNLRHTTPQDVPEEDEEHEYDERLDKN</sequence>
<feature type="compositionally biased region" description="Polar residues" evidence="1">
    <location>
        <begin position="11"/>
        <end position="34"/>
    </location>
</feature>
<name>A0A183L2S5_9TREM</name>
<keyword evidence="3" id="KW-1185">Reference proteome</keyword>
<dbReference type="Proteomes" id="UP000279833">
    <property type="component" value="Unassembled WGS sequence"/>
</dbReference>
<reference evidence="4" key="1">
    <citation type="submission" date="2016-06" db="UniProtKB">
        <authorList>
            <consortium name="WormBaseParasite"/>
        </authorList>
    </citation>
    <scope>IDENTIFICATION</scope>
</reference>
<protein>
    <submittedName>
        <fullName evidence="2 4">Uncharacterized protein</fullName>
    </submittedName>
</protein>
<gene>
    <name evidence="2" type="ORF">SCUD_LOCUS21629</name>
</gene>
<dbReference type="EMBL" id="UZAK01046972">
    <property type="protein sequence ID" value="VDP76019.1"/>
    <property type="molecule type" value="Genomic_DNA"/>
</dbReference>
<evidence type="ECO:0000313" key="2">
    <source>
        <dbReference type="EMBL" id="VDP76019.1"/>
    </source>
</evidence>
<evidence type="ECO:0000256" key="1">
    <source>
        <dbReference type="SAM" id="MobiDB-lite"/>
    </source>
</evidence>
<organism evidence="4">
    <name type="scientific">Schistosoma curassoni</name>
    <dbReference type="NCBI Taxonomy" id="6186"/>
    <lineage>
        <taxon>Eukaryota</taxon>
        <taxon>Metazoa</taxon>
        <taxon>Spiralia</taxon>
        <taxon>Lophotrochozoa</taxon>
        <taxon>Platyhelminthes</taxon>
        <taxon>Trematoda</taxon>
        <taxon>Digenea</taxon>
        <taxon>Strigeidida</taxon>
        <taxon>Schistosomatoidea</taxon>
        <taxon>Schistosomatidae</taxon>
        <taxon>Schistosoma</taxon>
    </lineage>
</organism>
<feature type="region of interest" description="Disordered" evidence="1">
    <location>
        <begin position="1"/>
        <end position="52"/>
    </location>
</feature>
<evidence type="ECO:0000313" key="3">
    <source>
        <dbReference type="Proteomes" id="UP000279833"/>
    </source>
</evidence>
<proteinExistence type="predicted"/>
<accession>A0A183L2S5</accession>